<feature type="region of interest" description="Disordered" evidence="2">
    <location>
        <begin position="512"/>
        <end position="590"/>
    </location>
</feature>
<feature type="domain" description="Integrase catalytic" evidence="3">
    <location>
        <begin position="114"/>
        <end position="272"/>
    </location>
</feature>
<reference evidence="4 5" key="1">
    <citation type="submission" date="2020-08" db="EMBL/GenBank/DDBJ databases">
        <authorList>
            <person name="Koutsovoulos G."/>
            <person name="Danchin GJ E."/>
        </authorList>
    </citation>
    <scope>NUCLEOTIDE SEQUENCE [LARGE SCALE GENOMIC DNA]</scope>
</reference>
<feature type="compositionally biased region" description="Basic and acidic residues" evidence="2">
    <location>
        <begin position="522"/>
        <end position="589"/>
    </location>
</feature>
<organism evidence="4 5">
    <name type="scientific">Meloidogyne enterolobii</name>
    <name type="common">Root-knot nematode worm</name>
    <name type="synonym">Meloidogyne mayaguensis</name>
    <dbReference type="NCBI Taxonomy" id="390850"/>
    <lineage>
        <taxon>Eukaryota</taxon>
        <taxon>Metazoa</taxon>
        <taxon>Ecdysozoa</taxon>
        <taxon>Nematoda</taxon>
        <taxon>Chromadorea</taxon>
        <taxon>Rhabditida</taxon>
        <taxon>Tylenchina</taxon>
        <taxon>Tylenchomorpha</taxon>
        <taxon>Tylenchoidea</taxon>
        <taxon>Meloidogynidae</taxon>
        <taxon>Meloidogyninae</taxon>
        <taxon>Meloidogyne</taxon>
    </lineage>
</organism>
<dbReference type="GO" id="GO:0003676">
    <property type="term" value="F:nucleic acid binding"/>
    <property type="evidence" value="ECO:0007669"/>
    <property type="project" value="InterPro"/>
</dbReference>
<dbReference type="SUPFAM" id="SSF53098">
    <property type="entry name" value="Ribonuclease H-like"/>
    <property type="match status" value="1"/>
</dbReference>
<dbReference type="PANTHER" id="PTHR37984:SF5">
    <property type="entry name" value="PROTEIN NYNRIN-LIKE"/>
    <property type="match status" value="1"/>
</dbReference>
<gene>
    <name evidence="4" type="ORF">MENT_LOCUS53899</name>
</gene>
<dbReference type="GO" id="GO:0015074">
    <property type="term" value="P:DNA integration"/>
    <property type="evidence" value="ECO:0007669"/>
    <property type="project" value="InterPro"/>
</dbReference>
<dbReference type="GO" id="GO:0003964">
    <property type="term" value="F:RNA-directed DNA polymerase activity"/>
    <property type="evidence" value="ECO:0007669"/>
    <property type="project" value="UniProtKB-EC"/>
</dbReference>
<dbReference type="InterPro" id="IPR050951">
    <property type="entry name" value="Retrovirus_Pol_polyprotein"/>
</dbReference>
<comment type="caution">
    <text evidence="4">The sequence shown here is derived from an EMBL/GenBank/DDBJ whole genome shotgun (WGS) entry which is preliminary data.</text>
</comment>
<proteinExistence type="predicted"/>
<dbReference type="InterPro" id="IPR041588">
    <property type="entry name" value="Integrase_H2C2"/>
</dbReference>
<evidence type="ECO:0000313" key="4">
    <source>
        <dbReference type="EMBL" id="CAD2200431.1"/>
    </source>
</evidence>
<dbReference type="PROSITE" id="PS50994">
    <property type="entry name" value="INTEGRASE"/>
    <property type="match status" value="1"/>
</dbReference>
<name>A0A6V7XMD0_MELEN</name>
<protein>
    <recommendedName>
        <fullName evidence="1">RNA-directed DNA polymerase</fullName>
        <ecNumber evidence="1">2.7.7.49</ecNumber>
    </recommendedName>
</protein>
<dbReference type="InterPro" id="IPR036397">
    <property type="entry name" value="RNaseH_sf"/>
</dbReference>
<dbReference type="InterPro" id="IPR012337">
    <property type="entry name" value="RNaseH-like_sf"/>
</dbReference>
<sequence>MEAQKEDKEITNLTKNKEENIQIINGLICGKIQNDWKIIIPAGLKNTIIKEFHEDPLQGAHLGLQRTLEKIKRTMFWKGMTRDITDKIRVCEVCQRRKIVGKHLSREEIYPIEPASRPFDRINIDLLGPIQKSLRGHQYIFVAVDSFSKWAMAVPIRNQTASTIADIFFKEIVCRFGIPSLIITDQGTQFMSSTFQDLAKSLNFRHQPTTPYHQSANGLVERFNRTLADMIATCTDQGKNWVDMLPHVIFAYNTSYNHQIGNSPFFVVHGFLPKLPTEAALGIEREKYKEMNSYVQKMLERITIVREDVKSKLLENVDIMKHQQNKINKIMWEKGDKILVKKMENLRKFGDKWEGPYEIIEIQSPNLLISETGMLENAWLIHSDKCKRFYSEEEKNKGNQKMILDPNIEISDDEEGVFRESPQINSIVAALDFTNELTQTNNNNKTENNNIQNQLQAFDMSKTSSIISISDYISDNETSIKEKLPWHMEDISSTELTEDEERLLPITCEEKEKRKEEKRRRKEEEKQLQRKEKEEEEGKQARILEAKRRGEEIGNKIIPKERGEKRKKGEEKEENDKGKEKEKKIKNGDEIVDWETARRLKKIRSRYDEDMKLKKCKNE</sequence>
<dbReference type="FunFam" id="1.10.340.70:FF:000001">
    <property type="entry name" value="Retrovirus-related Pol polyprotein from transposon gypsy-like Protein"/>
    <property type="match status" value="1"/>
</dbReference>
<evidence type="ECO:0000256" key="2">
    <source>
        <dbReference type="SAM" id="MobiDB-lite"/>
    </source>
</evidence>
<dbReference type="EC" id="2.7.7.49" evidence="1"/>
<dbReference type="FunFam" id="3.30.420.10:FF:000032">
    <property type="entry name" value="Retrovirus-related Pol polyprotein from transposon 297-like Protein"/>
    <property type="match status" value="1"/>
</dbReference>
<dbReference type="OrthoDB" id="5832112at2759"/>
<accession>A0A6V7XMD0</accession>
<dbReference type="AlphaFoldDB" id="A0A6V7XMD0"/>
<dbReference type="Gene3D" id="3.30.420.10">
    <property type="entry name" value="Ribonuclease H-like superfamily/Ribonuclease H"/>
    <property type="match status" value="1"/>
</dbReference>
<dbReference type="Pfam" id="PF00665">
    <property type="entry name" value="rve"/>
    <property type="match status" value="1"/>
</dbReference>
<evidence type="ECO:0000313" key="5">
    <source>
        <dbReference type="Proteomes" id="UP000580250"/>
    </source>
</evidence>
<dbReference type="Proteomes" id="UP000580250">
    <property type="component" value="Unassembled WGS sequence"/>
</dbReference>
<evidence type="ECO:0000259" key="3">
    <source>
        <dbReference type="PROSITE" id="PS50994"/>
    </source>
</evidence>
<dbReference type="Gene3D" id="1.10.340.70">
    <property type="match status" value="1"/>
</dbReference>
<dbReference type="EMBL" id="CAJEWN010001848">
    <property type="protein sequence ID" value="CAD2200431.1"/>
    <property type="molecule type" value="Genomic_DNA"/>
</dbReference>
<dbReference type="Pfam" id="PF17921">
    <property type="entry name" value="Integrase_H2C2"/>
    <property type="match status" value="1"/>
</dbReference>
<dbReference type="PANTHER" id="PTHR37984">
    <property type="entry name" value="PROTEIN CBG26694"/>
    <property type="match status" value="1"/>
</dbReference>
<dbReference type="InterPro" id="IPR001584">
    <property type="entry name" value="Integrase_cat-core"/>
</dbReference>
<evidence type="ECO:0000256" key="1">
    <source>
        <dbReference type="ARBA" id="ARBA00012493"/>
    </source>
</evidence>